<dbReference type="RefSeq" id="WP_202687841.1">
    <property type="nucleotide sequence ID" value="NZ_JAESVN010000002.1"/>
</dbReference>
<protein>
    <submittedName>
        <fullName evidence="6">LysR family transcriptional regulator</fullName>
    </submittedName>
</protein>
<dbReference type="InterPro" id="IPR036388">
    <property type="entry name" value="WH-like_DNA-bd_sf"/>
</dbReference>
<feature type="domain" description="HTH lysR-type" evidence="5">
    <location>
        <begin position="3"/>
        <end position="60"/>
    </location>
</feature>
<keyword evidence="3" id="KW-0238">DNA-binding</keyword>
<evidence type="ECO:0000256" key="3">
    <source>
        <dbReference type="ARBA" id="ARBA00023125"/>
    </source>
</evidence>
<proteinExistence type="inferred from homology"/>
<dbReference type="Gene3D" id="1.10.10.10">
    <property type="entry name" value="Winged helix-like DNA-binding domain superfamily/Winged helix DNA-binding domain"/>
    <property type="match status" value="1"/>
</dbReference>
<keyword evidence="7" id="KW-1185">Reference proteome</keyword>
<dbReference type="PANTHER" id="PTHR30419:SF8">
    <property type="entry name" value="NITROGEN ASSIMILATION TRANSCRIPTIONAL ACTIVATOR-RELATED"/>
    <property type="match status" value="1"/>
</dbReference>
<name>A0A8K0VD07_9RHOB</name>
<evidence type="ECO:0000256" key="1">
    <source>
        <dbReference type="ARBA" id="ARBA00009437"/>
    </source>
</evidence>
<dbReference type="InterPro" id="IPR000847">
    <property type="entry name" value="LysR_HTH_N"/>
</dbReference>
<dbReference type="InterPro" id="IPR050950">
    <property type="entry name" value="HTH-type_LysR_regulators"/>
</dbReference>
<evidence type="ECO:0000313" key="6">
    <source>
        <dbReference type="EMBL" id="MBL4917052.1"/>
    </source>
</evidence>
<accession>A0A8K0VD07</accession>
<evidence type="ECO:0000313" key="7">
    <source>
        <dbReference type="Proteomes" id="UP000648908"/>
    </source>
</evidence>
<gene>
    <name evidence="6" type="ORF">JL811_07420</name>
</gene>
<dbReference type="SUPFAM" id="SSF46785">
    <property type="entry name" value="Winged helix' DNA-binding domain"/>
    <property type="match status" value="1"/>
</dbReference>
<dbReference type="FunFam" id="1.10.10.10:FF:000001">
    <property type="entry name" value="LysR family transcriptional regulator"/>
    <property type="match status" value="1"/>
</dbReference>
<keyword evidence="2" id="KW-0805">Transcription regulation</keyword>
<dbReference type="Gene3D" id="3.40.190.290">
    <property type="match status" value="1"/>
</dbReference>
<dbReference type="PANTHER" id="PTHR30419">
    <property type="entry name" value="HTH-TYPE TRANSCRIPTIONAL REGULATOR YBHD"/>
    <property type="match status" value="1"/>
</dbReference>
<dbReference type="AlphaFoldDB" id="A0A8K0VD07"/>
<dbReference type="Pfam" id="PF00126">
    <property type="entry name" value="HTH_1"/>
    <property type="match status" value="1"/>
</dbReference>
<dbReference type="SUPFAM" id="SSF53850">
    <property type="entry name" value="Periplasmic binding protein-like II"/>
    <property type="match status" value="1"/>
</dbReference>
<comment type="caution">
    <text evidence="6">The sequence shown here is derived from an EMBL/GenBank/DDBJ whole genome shotgun (WGS) entry which is preliminary data.</text>
</comment>
<evidence type="ECO:0000259" key="5">
    <source>
        <dbReference type="PROSITE" id="PS50931"/>
    </source>
</evidence>
<sequence>MRPSLRQIEIFLAVAETGSFSAAAVRLGMAQPGVSQAIRDLETLLTLRLFDRTTRRVLLTEAGAAFRADALESLAALDRAVAGARDRAALRHGSLRLAAPPFLAATVLPRILAAFGAAHPGIALRLTDGTTGRILDMVRGGQADLGLGTFPPGETEVSRRTVLRDEMLAVAAADTTLPDRPRWADLADHPIIALSPSSALRLPAELGFDAAGLTLRPAFEVEQIATALALAAAGLGIAVLPGYVRAGLTPGVIARPLGAPVIHRELALIHAAGRSLGAPAQAFADHLTQSLRRLAPVS</sequence>
<comment type="similarity">
    <text evidence="1">Belongs to the LysR transcriptional regulatory family.</text>
</comment>
<evidence type="ECO:0000256" key="4">
    <source>
        <dbReference type="ARBA" id="ARBA00023163"/>
    </source>
</evidence>
<dbReference type="InterPro" id="IPR036390">
    <property type="entry name" value="WH_DNA-bd_sf"/>
</dbReference>
<dbReference type="Pfam" id="PF03466">
    <property type="entry name" value="LysR_substrate"/>
    <property type="match status" value="1"/>
</dbReference>
<dbReference type="EMBL" id="JAESVN010000002">
    <property type="protein sequence ID" value="MBL4917052.1"/>
    <property type="molecule type" value="Genomic_DNA"/>
</dbReference>
<dbReference type="GO" id="GO:0003677">
    <property type="term" value="F:DNA binding"/>
    <property type="evidence" value="ECO:0007669"/>
    <property type="project" value="UniProtKB-KW"/>
</dbReference>
<dbReference type="PROSITE" id="PS50931">
    <property type="entry name" value="HTH_LYSR"/>
    <property type="match status" value="1"/>
</dbReference>
<dbReference type="Proteomes" id="UP000648908">
    <property type="component" value="Unassembled WGS sequence"/>
</dbReference>
<organism evidence="6 7">
    <name type="scientific">Szabonella alba</name>
    <dbReference type="NCBI Taxonomy" id="2804194"/>
    <lineage>
        <taxon>Bacteria</taxon>
        <taxon>Pseudomonadati</taxon>
        <taxon>Pseudomonadota</taxon>
        <taxon>Alphaproteobacteria</taxon>
        <taxon>Rhodobacterales</taxon>
        <taxon>Paracoccaceae</taxon>
        <taxon>Szabonella</taxon>
    </lineage>
</organism>
<dbReference type="GO" id="GO:0005829">
    <property type="term" value="C:cytosol"/>
    <property type="evidence" value="ECO:0007669"/>
    <property type="project" value="TreeGrafter"/>
</dbReference>
<keyword evidence="4" id="KW-0804">Transcription</keyword>
<dbReference type="GO" id="GO:0003700">
    <property type="term" value="F:DNA-binding transcription factor activity"/>
    <property type="evidence" value="ECO:0007669"/>
    <property type="project" value="InterPro"/>
</dbReference>
<dbReference type="PRINTS" id="PR00039">
    <property type="entry name" value="HTHLYSR"/>
</dbReference>
<evidence type="ECO:0000256" key="2">
    <source>
        <dbReference type="ARBA" id="ARBA00023015"/>
    </source>
</evidence>
<dbReference type="InterPro" id="IPR005119">
    <property type="entry name" value="LysR_subst-bd"/>
</dbReference>
<reference evidence="6" key="1">
    <citation type="submission" date="2021-01" db="EMBL/GenBank/DDBJ databases">
        <title>Tabrizicola alba sp. nov. a motile alkaliphilic bacterium isolated from a soda lake.</title>
        <authorList>
            <person name="Szuroczki S."/>
            <person name="Abbaszade G."/>
            <person name="Schumann P."/>
            <person name="Toth E."/>
        </authorList>
    </citation>
    <scope>NUCLEOTIDE SEQUENCE</scope>
    <source>
        <strain evidence="6">DMG-N-6</strain>
    </source>
</reference>